<keyword evidence="3" id="KW-1185">Reference proteome</keyword>
<dbReference type="EMBL" id="GG662247">
    <property type="protein sequence ID" value="EWS71114.1"/>
    <property type="molecule type" value="Genomic_DNA"/>
</dbReference>
<gene>
    <name evidence="2" type="ORF">TTHERM_000683148</name>
</gene>
<reference evidence="3" key="1">
    <citation type="journal article" date="2006" name="PLoS Biol.">
        <title>Macronuclear genome sequence of the ciliate Tetrahymena thermophila, a model eukaryote.</title>
        <authorList>
            <person name="Eisen J.A."/>
            <person name="Coyne R.S."/>
            <person name="Wu M."/>
            <person name="Wu D."/>
            <person name="Thiagarajan M."/>
            <person name="Wortman J.R."/>
            <person name="Badger J.H."/>
            <person name="Ren Q."/>
            <person name="Amedeo P."/>
            <person name="Jones K.M."/>
            <person name="Tallon L.J."/>
            <person name="Delcher A.L."/>
            <person name="Salzberg S.L."/>
            <person name="Silva J.C."/>
            <person name="Haas B.J."/>
            <person name="Majoros W.H."/>
            <person name="Farzad M."/>
            <person name="Carlton J.M."/>
            <person name="Smith R.K. Jr."/>
            <person name="Garg J."/>
            <person name="Pearlman R.E."/>
            <person name="Karrer K.M."/>
            <person name="Sun L."/>
            <person name="Manning G."/>
            <person name="Elde N.C."/>
            <person name="Turkewitz A.P."/>
            <person name="Asai D.J."/>
            <person name="Wilkes D.E."/>
            <person name="Wang Y."/>
            <person name="Cai H."/>
            <person name="Collins K."/>
            <person name="Stewart B.A."/>
            <person name="Lee S.R."/>
            <person name="Wilamowska K."/>
            <person name="Weinberg Z."/>
            <person name="Ruzzo W.L."/>
            <person name="Wloga D."/>
            <person name="Gaertig J."/>
            <person name="Frankel J."/>
            <person name="Tsao C.-C."/>
            <person name="Gorovsky M.A."/>
            <person name="Keeling P.J."/>
            <person name="Waller R.F."/>
            <person name="Patron N.J."/>
            <person name="Cherry J.M."/>
            <person name="Stover N.A."/>
            <person name="Krieger C.J."/>
            <person name="del Toro C."/>
            <person name="Ryder H.F."/>
            <person name="Williamson S.C."/>
            <person name="Barbeau R.A."/>
            <person name="Hamilton E.P."/>
            <person name="Orias E."/>
        </authorList>
    </citation>
    <scope>NUCLEOTIDE SEQUENCE [LARGE SCALE GENOMIC DNA]</scope>
    <source>
        <strain evidence="3">SB210</strain>
    </source>
</reference>
<dbReference type="AlphaFoldDB" id="W7XE29"/>
<proteinExistence type="predicted"/>
<feature type="coiled-coil region" evidence="1">
    <location>
        <begin position="73"/>
        <end position="100"/>
    </location>
</feature>
<dbReference type="GeneID" id="24440182"/>
<dbReference type="InParanoid" id="W7XE29"/>
<dbReference type="RefSeq" id="XP_012656357.1">
    <property type="nucleotide sequence ID" value="XM_012800903.1"/>
</dbReference>
<evidence type="ECO:0000313" key="2">
    <source>
        <dbReference type="EMBL" id="EWS71114.1"/>
    </source>
</evidence>
<protein>
    <submittedName>
        <fullName evidence="2">Uncharacterized protein</fullName>
    </submittedName>
</protein>
<name>W7XE29_TETTS</name>
<evidence type="ECO:0000256" key="1">
    <source>
        <dbReference type="SAM" id="Coils"/>
    </source>
</evidence>
<dbReference type="Proteomes" id="UP000009168">
    <property type="component" value="Unassembled WGS sequence"/>
</dbReference>
<organism evidence="2 3">
    <name type="scientific">Tetrahymena thermophila (strain SB210)</name>
    <dbReference type="NCBI Taxonomy" id="312017"/>
    <lineage>
        <taxon>Eukaryota</taxon>
        <taxon>Sar</taxon>
        <taxon>Alveolata</taxon>
        <taxon>Ciliophora</taxon>
        <taxon>Intramacronucleata</taxon>
        <taxon>Oligohymenophorea</taxon>
        <taxon>Hymenostomatida</taxon>
        <taxon>Tetrahymenina</taxon>
        <taxon>Tetrahymenidae</taxon>
        <taxon>Tetrahymena</taxon>
    </lineage>
</organism>
<dbReference type="KEGG" id="tet:TTHERM_000683148"/>
<evidence type="ECO:0000313" key="3">
    <source>
        <dbReference type="Proteomes" id="UP000009168"/>
    </source>
</evidence>
<keyword evidence="1" id="KW-0175">Coiled coil</keyword>
<accession>W7XE29</accession>
<sequence>MSFVQNQFIKSNVNMKDQFSQINREFNIQNNKEQTTNQTRAQIQQKFSFLKYIFYKIYFPQNLNSIFSKRELLDKQNSQIKEAKESMKLIEDQSNQISQNLGEFSLDLQQQL</sequence>